<evidence type="ECO:0000313" key="3">
    <source>
        <dbReference type="Proteomes" id="UP001500151"/>
    </source>
</evidence>
<evidence type="ECO:0000256" key="1">
    <source>
        <dbReference type="SAM" id="MobiDB-lite"/>
    </source>
</evidence>
<keyword evidence="3" id="KW-1185">Reference proteome</keyword>
<feature type="region of interest" description="Disordered" evidence="1">
    <location>
        <begin position="73"/>
        <end position="107"/>
    </location>
</feature>
<protein>
    <submittedName>
        <fullName evidence="2">Uncharacterized protein</fullName>
    </submittedName>
</protein>
<name>A0ABN3QQX1_9ACTN</name>
<dbReference type="Proteomes" id="UP001500151">
    <property type="component" value="Unassembled WGS sequence"/>
</dbReference>
<proteinExistence type="predicted"/>
<sequence length="107" mass="12394">MFTGTSRMRAGWDPEWLEIALVRRCAAPYDARWLTAFTFPSRGRECELVFGMHMTYMLCVRMPTHLLHPTHLVSDGLRAGGHRTPQPRRRRHLPAPPGPPKHRIGRR</sequence>
<gene>
    <name evidence="2" type="ORF">GCM10010307_26480</name>
</gene>
<dbReference type="EMBL" id="BAAASJ010000028">
    <property type="protein sequence ID" value="GAA2632783.1"/>
    <property type="molecule type" value="Genomic_DNA"/>
</dbReference>
<comment type="caution">
    <text evidence="2">The sequence shown here is derived from an EMBL/GenBank/DDBJ whole genome shotgun (WGS) entry which is preliminary data.</text>
</comment>
<evidence type="ECO:0000313" key="2">
    <source>
        <dbReference type="EMBL" id="GAA2632783.1"/>
    </source>
</evidence>
<reference evidence="2 3" key="1">
    <citation type="journal article" date="2019" name="Int. J. Syst. Evol. Microbiol.">
        <title>The Global Catalogue of Microorganisms (GCM) 10K type strain sequencing project: providing services to taxonomists for standard genome sequencing and annotation.</title>
        <authorList>
            <consortium name="The Broad Institute Genomics Platform"/>
            <consortium name="The Broad Institute Genome Sequencing Center for Infectious Disease"/>
            <person name="Wu L."/>
            <person name="Ma J."/>
        </authorList>
    </citation>
    <scope>NUCLEOTIDE SEQUENCE [LARGE SCALE GENOMIC DNA]</scope>
    <source>
        <strain evidence="2 3">JCM 4524</strain>
    </source>
</reference>
<accession>A0ABN3QQX1</accession>
<organism evidence="2 3">
    <name type="scientific">Streptomyces vastus</name>
    <dbReference type="NCBI Taxonomy" id="285451"/>
    <lineage>
        <taxon>Bacteria</taxon>
        <taxon>Bacillati</taxon>
        <taxon>Actinomycetota</taxon>
        <taxon>Actinomycetes</taxon>
        <taxon>Kitasatosporales</taxon>
        <taxon>Streptomycetaceae</taxon>
        <taxon>Streptomyces</taxon>
    </lineage>
</organism>